<organism evidence="3 4">
    <name type="scientific">Carnegiea gigantea</name>
    <dbReference type="NCBI Taxonomy" id="171969"/>
    <lineage>
        <taxon>Eukaryota</taxon>
        <taxon>Viridiplantae</taxon>
        <taxon>Streptophyta</taxon>
        <taxon>Embryophyta</taxon>
        <taxon>Tracheophyta</taxon>
        <taxon>Spermatophyta</taxon>
        <taxon>Magnoliopsida</taxon>
        <taxon>eudicotyledons</taxon>
        <taxon>Gunneridae</taxon>
        <taxon>Pentapetalae</taxon>
        <taxon>Caryophyllales</taxon>
        <taxon>Cactineae</taxon>
        <taxon>Cactaceae</taxon>
        <taxon>Cactoideae</taxon>
        <taxon>Echinocereeae</taxon>
        <taxon>Carnegiea</taxon>
    </lineage>
</organism>
<dbReference type="PANTHER" id="PTHR47718">
    <property type="entry name" value="OS01G0519700 PROTEIN"/>
    <property type="match status" value="1"/>
</dbReference>
<evidence type="ECO:0008006" key="5">
    <source>
        <dbReference type="Google" id="ProtNLM"/>
    </source>
</evidence>
<dbReference type="PANTHER" id="PTHR47718:SF9">
    <property type="entry name" value="PROTEIN FAR1-RELATED SEQUENCE"/>
    <property type="match status" value="1"/>
</dbReference>
<keyword evidence="4" id="KW-1185">Reference proteome</keyword>
<dbReference type="EMBL" id="JAKOGI010000347">
    <property type="protein sequence ID" value="KAJ8436370.1"/>
    <property type="molecule type" value="Genomic_DNA"/>
</dbReference>
<comment type="caution">
    <text evidence="3">The sequence shown here is derived from an EMBL/GenBank/DDBJ whole genome shotgun (WGS) entry which is preliminary data.</text>
</comment>
<dbReference type="Pfam" id="PF03101">
    <property type="entry name" value="FAR1"/>
    <property type="match status" value="1"/>
</dbReference>
<sequence length="244" mass="29213">MHIDLNKIPDENYEPFIGQTFDSEEEALLFYRNYAERHGFGIRKDRYDKKKKNKIVRHDLSCHQGRKKSIKVIDAFKDQRRRESSRCKCNANMRITVRRVFEIFPEEWHVSRVITPEDEEKILLYKEAGLLVRQIIRVMELKKKVEHGGLPFIEKNICNMFTKLNSLEEFEHNWPLTIKKYNLQNNKHMDVAIKEIELKRTHNNMTAKVRPTSRKTRSPLEEQAFQMLTPFAFKTFQEEIEKAS</sequence>
<feature type="domain" description="FAR1-related sequence 11-like HTH-like" evidence="2">
    <location>
        <begin position="114"/>
        <end position="166"/>
    </location>
</feature>
<dbReference type="Pfam" id="PF26175">
    <property type="entry name" value="HTH_FAR1"/>
    <property type="match status" value="1"/>
</dbReference>
<protein>
    <recommendedName>
        <fullName evidence="5">Protein FAR1-RELATED SEQUENCE</fullName>
    </recommendedName>
</protein>
<evidence type="ECO:0000313" key="3">
    <source>
        <dbReference type="EMBL" id="KAJ8436370.1"/>
    </source>
</evidence>
<dbReference type="AlphaFoldDB" id="A0A9Q1K3Y9"/>
<evidence type="ECO:0000259" key="2">
    <source>
        <dbReference type="Pfam" id="PF26175"/>
    </source>
</evidence>
<dbReference type="InterPro" id="IPR058778">
    <property type="entry name" value="HTH_FAR1-11-like"/>
</dbReference>
<dbReference type="Proteomes" id="UP001153076">
    <property type="component" value="Unassembled WGS sequence"/>
</dbReference>
<proteinExistence type="predicted"/>
<dbReference type="InterPro" id="IPR004330">
    <property type="entry name" value="FAR1_DNA_bnd_dom"/>
</dbReference>
<feature type="domain" description="FAR1" evidence="1">
    <location>
        <begin position="30"/>
        <end position="113"/>
    </location>
</feature>
<name>A0A9Q1K3Y9_9CARY</name>
<evidence type="ECO:0000313" key="4">
    <source>
        <dbReference type="Proteomes" id="UP001153076"/>
    </source>
</evidence>
<dbReference type="OrthoDB" id="1584224at2759"/>
<evidence type="ECO:0000259" key="1">
    <source>
        <dbReference type="Pfam" id="PF03101"/>
    </source>
</evidence>
<gene>
    <name evidence="3" type="ORF">Cgig2_032191</name>
</gene>
<reference evidence="3" key="1">
    <citation type="submission" date="2022-04" db="EMBL/GenBank/DDBJ databases">
        <title>Carnegiea gigantea Genome sequencing and assembly v2.</title>
        <authorList>
            <person name="Copetti D."/>
            <person name="Sanderson M.J."/>
            <person name="Burquez A."/>
            <person name="Wojciechowski M.F."/>
        </authorList>
    </citation>
    <scope>NUCLEOTIDE SEQUENCE</scope>
    <source>
        <strain evidence="3">SGP5-SGP5p</strain>
        <tissue evidence="3">Aerial part</tissue>
    </source>
</reference>
<accession>A0A9Q1K3Y9</accession>